<dbReference type="Gramene" id="ERN19880">
    <property type="protein sequence ID" value="ERN19880"/>
    <property type="gene ID" value="AMTR_s00071p00050930"/>
</dbReference>
<accession>U5DCB4</accession>
<protein>
    <submittedName>
        <fullName evidence="1">Uncharacterized protein</fullName>
    </submittedName>
</protein>
<dbReference type="EMBL" id="KI392062">
    <property type="protein sequence ID" value="ERN19880.1"/>
    <property type="molecule type" value="Genomic_DNA"/>
</dbReference>
<reference evidence="2" key="1">
    <citation type="journal article" date="2013" name="Science">
        <title>The Amborella genome and the evolution of flowering plants.</title>
        <authorList>
            <consortium name="Amborella Genome Project"/>
        </authorList>
    </citation>
    <scope>NUCLEOTIDE SEQUENCE [LARGE SCALE GENOMIC DNA]</scope>
</reference>
<dbReference type="Proteomes" id="UP000017836">
    <property type="component" value="Unassembled WGS sequence"/>
</dbReference>
<organism evidence="1 2">
    <name type="scientific">Amborella trichopoda</name>
    <dbReference type="NCBI Taxonomy" id="13333"/>
    <lineage>
        <taxon>Eukaryota</taxon>
        <taxon>Viridiplantae</taxon>
        <taxon>Streptophyta</taxon>
        <taxon>Embryophyta</taxon>
        <taxon>Tracheophyta</taxon>
        <taxon>Spermatophyta</taxon>
        <taxon>Magnoliopsida</taxon>
        <taxon>Amborellales</taxon>
        <taxon>Amborellaceae</taxon>
        <taxon>Amborella</taxon>
    </lineage>
</organism>
<dbReference type="HOGENOM" id="CLU_159717_2_0_1"/>
<dbReference type="OMA" id="MNNTSRE"/>
<dbReference type="eggNOG" id="ENOG502S8FC">
    <property type="taxonomic scope" value="Eukaryota"/>
</dbReference>
<sequence length="88" mass="9738">MSEKLIKQSSLETEPRTLCIEQIQSAREAASYVMNNTSREEALSIFTEGLQPLKKTRGVEISDDLEFSSASSGVLLPCPFRDVLTAPF</sequence>
<keyword evidence="2" id="KW-1185">Reference proteome</keyword>
<proteinExistence type="predicted"/>
<gene>
    <name evidence="1" type="ORF">AMTR_s00071p00050930</name>
</gene>
<evidence type="ECO:0000313" key="2">
    <source>
        <dbReference type="Proteomes" id="UP000017836"/>
    </source>
</evidence>
<evidence type="ECO:0000313" key="1">
    <source>
        <dbReference type="EMBL" id="ERN19880.1"/>
    </source>
</evidence>
<dbReference type="PANTHER" id="PTHR34808">
    <property type="entry name" value="EXPRESSED PROTEIN"/>
    <property type="match status" value="1"/>
</dbReference>
<name>U5DCB4_AMBTC</name>
<dbReference type="PANTHER" id="PTHR34808:SF2">
    <property type="entry name" value="EXPRESSED PROTEIN"/>
    <property type="match status" value="1"/>
</dbReference>
<dbReference type="AlphaFoldDB" id="U5DCB4"/>